<accession>F7WBX2</accession>
<feature type="compositionally biased region" description="Basic and acidic residues" evidence="4">
    <location>
        <begin position="103"/>
        <end position="112"/>
    </location>
</feature>
<feature type="compositionally biased region" description="Basic residues" evidence="4">
    <location>
        <begin position="518"/>
        <end position="528"/>
    </location>
</feature>
<dbReference type="STRING" id="771870.F7WBX2"/>
<dbReference type="GO" id="GO:0000976">
    <property type="term" value="F:transcription cis-regulatory region binding"/>
    <property type="evidence" value="ECO:0007669"/>
    <property type="project" value="TreeGrafter"/>
</dbReference>
<dbReference type="SUPFAM" id="SSF46689">
    <property type="entry name" value="Homeodomain-like"/>
    <property type="match status" value="2"/>
</dbReference>
<feature type="compositionally biased region" description="Acidic residues" evidence="4">
    <location>
        <begin position="603"/>
        <end position="614"/>
    </location>
</feature>
<dbReference type="VEuPathDB" id="FungiDB:SMAC_09358"/>
<evidence type="ECO:0000313" key="8">
    <source>
        <dbReference type="Proteomes" id="UP000001881"/>
    </source>
</evidence>
<dbReference type="PANTHER" id="PTHR46380:SF2">
    <property type="entry name" value="CYCLIN-D-BINDING MYB-LIKE TRANSCRIPTION FACTOR 1"/>
    <property type="match status" value="1"/>
</dbReference>
<feature type="domain" description="Myb-like" evidence="5">
    <location>
        <begin position="699"/>
        <end position="743"/>
    </location>
</feature>
<feature type="domain" description="Myb-like" evidence="5">
    <location>
        <begin position="746"/>
        <end position="819"/>
    </location>
</feature>
<feature type="compositionally biased region" description="Basic residues" evidence="4">
    <location>
        <begin position="586"/>
        <end position="598"/>
    </location>
</feature>
<feature type="compositionally biased region" description="Low complexity" evidence="4">
    <location>
        <begin position="1126"/>
        <end position="1136"/>
    </location>
</feature>
<dbReference type="InParanoid" id="F7WBX2"/>
<sequence length="1405" mass="155457">MGSQQSVPEGEDGDVRSRSASPLVQGDNNNNNNNNNHHWGKYENNESYDAIPDVPYGQRFDNDEQPQSPVAPPSGERKKKKKKKKSKDRRSSSPSAAEPELNGDSHHHRDSTIADPELATIEEQEPQTEEPKKKKKKKRKSKPEPEPQLEEEEQQQAEPDHESPHLKFERPEVAEPEPHAQGSAKFKKKSRKSKKVTVDISGDLISDGEDSVERTTKIHRGEAPSSEHHVKRRRLSPEPVAEEDDEYDHGEADASFVKREPGADEHEPSMVGGHEHTSPLVARERRRARSASQHPVEVASSASLVPQFATQQSLSFYDESFNSTRIPASVIRPMDLGDEIDGLPNTQGFADGLPPSSQGQFEGFAHSSQRPRTDGLPAVNSRMWEVNMRDGVMDDDEPEYGHANEAYMPDADENEADKADGETASSAGDPEPDNHSDHEMDIDQPVANNEEPSMEVDAAAEVEDAQESAPEVSVTQTPAPKARKSRTKKAPAQPHAEPEQVEQTEAATPAPTSTTKTPRSKGSKRKVKVPYFEREEVVETRDNAEKSAEPSVKEVAATQKEQKREKKRKAPAEDEQGTANVEPAPKKAKVSTKKKQPAKKADSEEDNSEMEEAGDNSKTAKAQGRMTKTEHARIKSVIDSFREANGLTKHAVNEMIHQDPRKEAKNRELWGLIADACPDRPRRKVVNYCRQQFHNFPARGSWTKEQDEQLESMLKIHGQKWTLIGGLINRFADDVRDRYRNYLACGGKNRKDYWSEDEEEKFLKVVAEAIDKIKASQAKDKKRSDDESPESLINWQQISTAMNHTRTRLQCLQKWKTLRKNEALPDSIMVKLPDGESSRLDKARKDLRKITPEDKALLARAIRDSGVDRENKIKWKEIQKDVFDKQYAKTALTVTWGRLRQAVPQWESRSTQECAKYLCDMYERDADWKGDEGVGGGDDDAEDDADADARSTVSRPASVVVSSTQQTKIYRTPRVGLWETPKETKSNPSHVFAESSDNEMRGRTSQRARQRAKRLKESEKASSKSKKSHLSEAIVQDEDSDEDEVEESINGDIPAVDGNGNQDFDMDDAPDVDDEEDEPAPSAPVVRSRAASVDLGESSFISSPQLPTSAQKRQDYSDDEDDEDIIATTSKAAALKASKKAAVRTYGKSSKSTKSKRKEKDLDLDVPLVLGAAVPIPSLPPPTSTSLSTASHNHPQLSPKRPASARHPSVTINENDESDHSDALPLVKVNITENVASSRASHLKRRKPTPLGNGEADSSELAVGVASAVPNHLLHELDSELVELDGNLADDSLVSLDRPGDVVGGVGREKKVASKAKEVRKKLAAASASASAAGSFVDVDVSQVAEKVDKAQDKLNREKDWKVQQDMDTGSRSYSVISSDMDDMEDIPAVLPVLGGTQTQGTQQG</sequence>
<dbReference type="InterPro" id="IPR051651">
    <property type="entry name" value="DMTF1_DNA-bind_reg"/>
</dbReference>
<feature type="compositionally biased region" description="Acidic residues" evidence="4">
    <location>
        <begin position="452"/>
        <end position="466"/>
    </location>
</feature>
<evidence type="ECO:0000256" key="1">
    <source>
        <dbReference type="ARBA" id="ARBA00004123"/>
    </source>
</evidence>
<keyword evidence="8" id="KW-1185">Reference proteome</keyword>
<dbReference type="InterPro" id="IPR017930">
    <property type="entry name" value="Myb_dom"/>
</dbReference>
<feature type="compositionally biased region" description="Acidic residues" evidence="4">
    <location>
        <begin position="1064"/>
        <end position="1079"/>
    </location>
</feature>
<dbReference type="GeneID" id="10801382"/>
<evidence type="ECO:0000313" key="7">
    <source>
        <dbReference type="EMBL" id="CCC14501.1"/>
    </source>
</evidence>
<dbReference type="HOGENOM" id="CLU_254055_0_0_1"/>
<feature type="region of interest" description="Disordered" evidence="4">
    <location>
        <begin position="337"/>
        <end position="631"/>
    </location>
</feature>
<feature type="compositionally biased region" description="Basic and acidic residues" evidence="4">
    <location>
        <begin position="531"/>
        <end position="552"/>
    </location>
</feature>
<dbReference type="InterPro" id="IPR001005">
    <property type="entry name" value="SANT/Myb"/>
</dbReference>
<evidence type="ECO:0000256" key="4">
    <source>
        <dbReference type="SAM" id="MobiDB-lite"/>
    </source>
</evidence>
<reference evidence="7 8" key="1">
    <citation type="journal article" date="2010" name="PLoS Genet.">
        <title>De novo assembly of a 40 Mb eukaryotic genome from short sequence reads: Sordaria macrospora, a model organism for fungal morphogenesis.</title>
        <authorList>
            <person name="Nowrousian M."/>
            <person name="Stajich J."/>
            <person name="Chu M."/>
            <person name="Engh I."/>
            <person name="Espagne E."/>
            <person name="Halliday K."/>
            <person name="Kamerewerd J."/>
            <person name="Kempken F."/>
            <person name="Knab B."/>
            <person name="Kuo H.C."/>
            <person name="Osiewacz H.D."/>
            <person name="Poeggeler S."/>
            <person name="Read N."/>
            <person name="Seiler S."/>
            <person name="Smith K."/>
            <person name="Zickler D."/>
            <person name="Kueck U."/>
            <person name="Freitag M."/>
        </authorList>
    </citation>
    <scope>NUCLEOTIDE SEQUENCE [LARGE SCALE GENOMIC DNA]</scope>
    <source>
        <strain evidence="8">ATCC MYA-333 / DSM 997 / K(L3346) / K-hell</strain>
        <tissue evidence="7">Mycelium</tissue>
    </source>
</reference>
<evidence type="ECO:0000259" key="6">
    <source>
        <dbReference type="PROSITE" id="PS51294"/>
    </source>
</evidence>
<feature type="compositionally biased region" description="Low complexity" evidence="4">
    <location>
        <begin position="504"/>
        <end position="517"/>
    </location>
</feature>
<feature type="compositionally biased region" description="Acidic residues" evidence="4">
    <location>
        <begin position="937"/>
        <end position="946"/>
    </location>
</feature>
<dbReference type="InterPro" id="IPR009057">
    <property type="entry name" value="Homeodomain-like_sf"/>
</dbReference>
<comment type="caution">
    <text evidence="7">The sequence shown here is derived from an EMBL/GenBank/DDBJ whole genome shotgun (WGS) entry which is preliminary data.</text>
</comment>
<feature type="compositionally biased region" description="Basic and acidic residues" evidence="4">
    <location>
        <begin position="211"/>
        <end position="228"/>
    </location>
</feature>
<feature type="compositionally biased region" description="Polar residues" evidence="4">
    <location>
        <begin position="1099"/>
        <end position="1111"/>
    </location>
</feature>
<dbReference type="Pfam" id="PF00249">
    <property type="entry name" value="Myb_DNA-binding"/>
    <property type="match status" value="1"/>
</dbReference>
<feature type="compositionally biased region" description="Polar residues" evidence="4">
    <location>
        <begin position="355"/>
        <end position="370"/>
    </location>
</feature>
<evidence type="ECO:0000256" key="2">
    <source>
        <dbReference type="ARBA" id="ARBA00023125"/>
    </source>
</evidence>
<organism evidence="7 8">
    <name type="scientific">Sordaria macrospora (strain ATCC MYA-333 / DSM 997 / K(L3346) / K-hell)</name>
    <dbReference type="NCBI Taxonomy" id="771870"/>
    <lineage>
        <taxon>Eukaryota</taxon>
        <taxon>Fungi</taxon>
        <taxon>Dikarya</taxon>
        <taxon>Ascomycota</taxon>
        <taxon>Pezizomycotina</taxon>
        <taxon>Sordariomycetes</taxon>
        <taxon>Sordariomycetidae</taxon>
        <taxon>Sordariales</taxon>
        <taxon>Sordariaceae</taxon>
        <taxon>Sordaria</taxon>
    </lineage>
</organism>
<protein>
    <submittedName>
        <fullName evidence="7">WGS project CABT00000000 data, contig 2.87</fullName>
    </submittedName>
</protein>
<keyword evidence="2" id="KW-0238">DNA-binding</keyword>
<feature type="domain" description="HTH myb-type" evidence="6">
    <location>
        <begin position="699"/>
        <end position="747"/>
    </location>
</feature>
<feature type="compositionally biased region" description="Basic and acidic residues" evidence="4">
    <location>
        <begin position="249"/>
        <end position="277"/>
    </location>
</feature>
<dbReference type="OMA" id="IYEMDEG"/>
<feature type="compositionally biased region" description="Basic and acidic residues" evidence="4">
    <location>
        <begin position="432"/>
        <end position="441"/>
    </location>
</feature>
<dbReference type="EMBL" id="CABT02000087">
    <property type="protein sequence ID" value="CCC14501.1"/>
    <property type="molecule type" value="Genomic_DNA"/>
</dbReference>
<dbReference type="GO" id="GO:0005634">
    <property type="term" value="C:nucleus"/>
    <property type="evidence" value="ECO:0007669"/>
    <property type="project" value="UniProtKB-SubCell"/>
</dbReference>
<dbReference type="SMART" id="SM00717">
    <property type="entry name" value="SANT"/>
    <property type="match status" value="4"/>
</dbReference>
<name>F7WBX2_SORMK</name>
<feature type="region of interest" description="Disordered" evidence="4">
    <location>
        <begin position="1"/>
        <end position="301"/>
    </location>
</feature>
<gene>
    <name evidence="7" type="ORF">SMAC_09358</name>
</gene>
<feature type="region of interest" description="Disordered" evidence="4">
    <location>
        <begin position="1237"/>
        <end position="1257"/>
    </location>
</feature>
<proteinExistence type="predicted"/>
<dbReference type="PROSITE" id="PS50090">
    <property type="entry name" value="MYB_LIKE"/>
    <property type="match status" value="2"/>
</dbReference>
<dbReference type="CDD" id="cd00167">
    <property type="entry name" value="SANT"/>
    <property type="match status" value="2"/>
</dbReference>
<feature type="domain" description="HTH myb-type" evidence="6">
    <location>
        <begin position="794"/>
        <end position="823"/>
    </location>
</feature>
<dbReference type="PROSITE" id="PS51294">
    <property type="entry name" value="HTH_MYB"/>
    <property type="match status" value="2"/>
</dbReference>
<comment type="subcellular location">
    <subcellularLocation>
        <location evidence="1">Nucleus</location>
    </subcellularLocation>
</comment>
<dbReference type="OrthoDB" id="39591at2759"/>
<evidence type="ECO:0000259" key="5">
    <source>
        <dbReference type="PROSITE" id="PS50090"/>
    </source>
</evidence>
<feature type="compositionally biased region" description="Basic and acidic residues" evidence="4">
    <location>
        <begin position="158"/>
        <end position="178"/>
    </location>
</feature>
<evidence type="ECO:0000256" key="3">
    <source>
        <dbReference type="ARBA" id="ARBA00023242"/>
    </source>
</evidence>
<feature type="compositionally biased region" description="Acidic residues" evidence="4">
    <location>
        <begin position="1035"/>
        <end position="1049"/>
    </location>
</feature>
<feature type="compositionally biased region" description="Polar residues" evidence="4">
    <location>
        <begin position="951"/>
        <end position="969"/>
    </location>
</feature>
<feature type="compositionally biased region" description="Basic residues" evidence="4">
    <location>
        <begin position="77"/>
        <end position="88"/>
    </location>
</feature>
<dbReference type="eggNOG" id="KOG0051">
    <property type="taxonomic scope" value="Eukaryota"/>
</dbReference>
<feature type="compositionally biased region" description="Basic residues" evidence="4">
    <location>
        <begin position="185"/>
        <end position="195"/>
    </location>
</feature>
<feature type="compositionally biased region" description="Basic residues" evidence="4">
    <location>
        <begin position="1004"/>
        <end position="1014"/>
    </location>
</feature>
<dbReference type="PANTHER" id="PTHR46380">
    <property type="entry name" value="CYCLIN-D-BINDING MYB-LIKE TRANSCRIPTION FACTOR 1"/>
    <property type="match status" value="1"/>
</dbReference>
<dbReference type="KEGG" id="smp:10801382"/>
<dbReference type="GO" id="GO:0003700">
    <property type="term" value="F:DNA-binding transcription factor activity"/>
    <property type="evidence" value="ECO:0007669"/>
    <property type="project" value="TreeGrafter"/>
</dbReference>
<dbReference type="Proteomes" id="UP000001881">
    <property type="component" value="Unassembled WGS sequence"/>
</dbReference>
<keyword evidence="3" id="KW-0539">Nucleus</keyword>
<dbReference type="Gene3D" id="1.10.10.60">
    <property type="entry name" value="Homeodomain-like"/>
    <property type="match status" value="2"/>
</dbReference>
<feature type="region of interest" description="Disordered" evidence="4">
    <location>
        <begin position="928"/>
        <end position="1223"/>
    </location>
</feature>